<proteinExistence type="predicted"/>
<gene>
    <name evidence="3" type="ORF">E6K76_07175</name>
</gene>
<evidence type="ECO:0000259" key="2">
    <source>
        <dbReference type="Pfam" id="PF13229"/>
    </source>
</evidence>
<evidence type="ECO:0000256" key="1">
    <source>
        <dbReference type="SAM" id="SignalP"/>
    </source>
</evidence>
<reference evidence="3 4" key="1">
    <citation type="journal article" date="2019" name="Nat. Microbiol.">
        <title>Mediterranean grassland soil C-N compound turnover is dependent on rainfall and depth, and is mediated by genomically divergent microorganisms.</title>
        <authorList>
            <person name="Diamond S."/>
            <person name="Andeer P.F."/>
            <person name="Li Z."/>
            <person name="Crits-Christoph A."/>
            <person name="Burstein D."/>
            <person name="Anantharaman K."/>
            <person name="Lane K.R."/>
            <person name="Thomas B.C."/>
            <person name="Pan C."/>
            <person name="Northen T.R."/>
            <person name="Banfield J.F."/>
        </authorList>
    </citation>
    <scope>NUCLEOTIDE SEQUENCE [LARGE SCALE GENOMIC DNA]</scope>
    <source>
        <strain evidence="3">WS_6</strain>
    </source>
</reference>
<feature type="domain" description="Right handed beta helix" evidence="2">
    <location>
        <begin position="207"/>
        <end position="392"/>
    </location>
</feature>
<feature type="chain" id="PRO_5021857174" evidence="1">
    <location>
        <begin position="47"/>
        <end position="594"/>
    </location>
</feature>
<evidence type="ECO:0000313" key="3">
    <source>
        <dbReference type="EMBL" id="TMQ58679.1"/>
    </source>
</evidence>
<accession>A0A538T4V1</accession>
<dbReference type="InterPro" id="IPR039448">
    <property type="entry name" value="Beta_helix"/>
</dbReference>
<dbReference type="InterPro" id="IPR012334">
    <property type="entry name" value="Pectin_lyas_fold"/>
</dbReference>
<dbReference type="SUPFAM" id="SSF51126">
    <property type="entry name" value="Pectin lyase-like"/>
    <property type="match status" value="1"/>
</dbReference>
<sequence length="594" mass="63215">MGFDTSRRPEGPYRETAPYKADVNRKTSRPLLLSSFLIFLATPASATSTGTRLNLSVNHPRTRSEIQDALNKSHDAGSGVVDVYPAVYDIDSTLSIWSDTELRAAGPGVIFRKSGSWTGNMLQNHQFTGVPDSDIVVRGITFDAGFLGGAGSNCVRITNVKRVSFIDCVFLHPIGEAIAVYGNHTAPGVNRDIEVRGGQIGTTTDSGLDVRDVNGMRVVSVQFRNIGQASVDLEPNEAEEQVVGFSMTGCTIAGGTSPFGVVVQGNAQSGFQGVIRECSFTGNSIDSSVVPVFFAGSNLLGVSFVGNTITRGRQRGFWAINQHGVTKGVSILGNYVAECSQAGIGSYSAMEFAGAQGLTVTENTIVDSATPRHKYGLEFNAGSTGNWYRFNRIKGGTAGDIQPDAPPNLAFLAKMAGVIFAGTVDSVRFAIDPAGETALTRVYFGNVVYAKGDPRPRPLALTLRGGRAAGDKSFAVAQPNFEKSKRYIVLADADLGSAKNLYLPIIGLDSGFFPVAPDSSTDAAHVYDSERRPVVQIKGHHLVVIDKRARGGLHVPPHEKVSGEPPIELLDPSVDPGRRVGEGEFLRAVHVLGE</sequence>
<dbReference type="SMART" id="SM00710">
    <property type="entry name" value="PbH1"/>
    <property type="match status" value="8"/>
</dbReference>
<dbReference type="Gene3D" id="2.160.20.10">
    <property type="entry name" value="Single-stranded right-handed beta-helix, Pectin lyase-like"/>
    <property type="match status" value="1"/>
</dbReference>
<dbReference type="Proteomes" id="UP000316852">
    <property type="component" value="Unassembled WGS sequence"/>
</dbReference>
<evidence type="ECO:0000313" key="4">
    <source>
        <dbReference type="Proteomes" id="UP000316852"/>
    </source>
</evidence>
<comment type="caution">
    <text evidence="3">The sequence shown here is derived from an EMBL/GenBank/DDBJ whole genome shotgun (WGS) entry which is preliminary data.</text>
</comment>
<name>A0A538T4V1_UNCEI</name>
<dbReference type="AlphaFoldDB" id="A0A538T4V1"/>
<keyword evidence="1" id="KW-0732">Signal</keyword>
<dbReference type="InterPro" id="IPR006626">
    <property type="entry name" value="PbH1"/>
</dbReference>
<feature type="signal peptide" evidence="1">
    <location>
        <begin position="1"/>
        <end position="46"/>
    </location>
</feature>
<protein>
    <submittedName>
        <fullName evidence="3">Right-handed parallel beta-helix repeat-containing protein</fullName>
    </submittedName>
</protein>
<dbReference type="Pfam" id="PF13229">
    <property type="entry name" value="Beta_helix"/>
    <property type="match status" value="1"/>
</dbReference>
<dbReference type="EMBL" id="VBOW01000031">
    <property type="protein sequence ID" value="TMQ58679.1"/>
    <property type="molecule type" value="Genomic_DNA"/>
</dbReference>
<organism evidence="3 4">
    <name type="scientific">Eiseniibacteriota bacterium</name>
    <dbReference type="NCBI Taxonomy" id="2212470"/>
    <lineage>
        <taxon>Bacteria</taxon>
        <taxon>Candidatus Eiseniibacteriota</taxon>
    </lineage>
</organism>
<dbReference type="InterPro" id="IPR011050">
    <property type="entry name" value="Pectin_lyase_fold/virulence"/>
</dbReference>